<dbReference type="EMBL" id="JAHIBW010000018">
    <property type="protein sequence ID" value="KAG7302391.1"/>
    <property type="molecule type" value="Genomic_DNA"/>
</dbReference>
<keyword evidence="5" id="KW-1015">Disulfide bond</keyword>
<dbReference type="PROSITE" id="PS00134">
    <property type="entry name" value="TRYPSIN_HIS"/>
    <property type="match status" value="1"/>
</dbReference>
<feature type="chain" id="PRO_5046221492" description="Peptidase S1 domain-containing protein" evidence="7">
    <location>
        <begin position="19"/>
        <end position="516"/>
    </location>
</feature>
<dbReference type="PANTHER" id="PTHR24276:SF98">
    <property type="entry name" value="FI18310P1-RELATED"/>
    <property type="match status" value="1"/>
</dbReference>
<dbReference type="SUPFAM" id="SSF50494">
    <property type="entry name" value="Trypsin-like serine proteases"/>
    <property type="match status" value="2"/>
</dbReference>
<dbReference type="InterPro" id="IPR043504">
    <property type="entry name" value="Peptidase_S1_PA_chymotrypsin"/>
</dbReference>
<dbReference type="SMART" id="SM00020">
    <property type="entry name" value="Tryp_SPc"/>
    <property type="match status" value="2"/>
</dbReference>
<accession>A0ABQ7QAZ6</accession>
<dbReference type="PRINTS" id="PR00722">
    <property type="entry name" value="CHYMOTRYPSIN"/>
</dbReference>
<dbReference type="InterPro" id="IPR009003">
    <property type="entry name" value="Peptidase_S1_PA"/>
</dbReference>
<feature type="domain" description="Peptidase S1" evidence="8">
    <location>
        <begin position="42"/>
        <end position="282"/>
    </location>
</feature>
<dbReference type="PANTHER" id="PTHR24276">
    <property type="entry name" value="POLYSERASE-RELATED"/>
    <property type="match status" value="1"/>
</dbReference>
<organism evidence="9 10">
    <name type="scientific">Plutella xylostella</name>
    <name type="common">Diamondback moth</name>
    <name type="synonym">Plutella maculipennis</name>
    <dbReference type="NCBI Taxonomy" id="51655"/>
    <lineage>
        <taxon>Eukaryota</taxon>
        <taxon>Metazoa</taxon>
        <taxon>Ecdysozoa</taxon>
        <taxon>Arthropoda</taxon>
        <taxon>Hexapoda</taxon>
        <taxon>Insecta</taxon>
        <taxon>Pterygota</taxon>
        <taxon>Neoptera</taxon>
        <taxon>Endopterygota</taxon>
        <taxon>Lepidoptera</taxon>
        <taxon>Glossata</taxon>
        <taxon>Ditrysia</taxon>
        <taxon>Yponomeutoidea</taxon>
        <taxon>Plutellidae</taxon>
        <taxon>Plutella</taxon>
    </lineage>
</organism>
<dbReference type="PROSITE" id="PS50240">
    <property type="entry name" value="TRYPSIN_DOM"/>
    <property type="match status" value="2"/>
</dbReference>
<evidence type="ECO:0000256" key="6">
    <source>
        <dbReference type="RuleBase" id="RU363034"/>
    </source>
</evidence>
<keyword evidence="4 6" id="KW-0720">Serine protease</keyword>
<protein>
    <recommendedName>
        <fullName evidence="8">Peptidase S1 domain-containing protein</fullName>
    </recommendedName>
</protein>
<dbReference type="Proteomes" id="UP000823941">
    <property type="component" value="Chromosome 18"/>
</dbReference>
<gene>
    <name evidence="9" type="ORF">JYU34_013921</name>
</gene>
<evidence type="ECO:0000256" key="3">
    <source>
        <dbReference type="ARBA" id="ARBA00022801"/>
    </source>
</evidence>
<feature type="signal peptide" evidence="7">
    <location>
        <begin position="1"/>
        <end position="18"/>
    </location>
</feature>
<evidence type="ECO:0000256" key="7">
    <source>
        <dbReference type="SAM" id="SignalP"/>
    </source>
</evidence>
<dbReference type="InterPro" id="IPR001314">
    <property type="entry name" value="Peptidase_S1A"/>
</dbReference>
<name>A0ABQ7QAZ6_PLUXY</name>
<feature type="domain" description="Peptidase S1" evidence="8">
    <location>
        <begin position="305"/>
        <end position="516"/>
    </location>
</feature>
<dbReference type="InterPro" id="IPR050430">
    <property type="entry name" value="Peptidase_S1"/>
</dbReference>
<evidence type="ECO:0000256" key="1">
    <source>
        <dbReference type="ARBA" id="ARBA00007664"/>
    </source>
</evidence>
<dbReference type="Pfam" id="PF00089">
    <property type="entry name" value="Trypsin"/>
    <property type="match status" value="2"/>
</dbReference>
<reference evidence="9 10" key="1">
    <citation type="submission" date="2021-06" db="EMBL/GenBank/DDBJ databases">
        <title>A haploid diamondback moth (Plutella xylostella L.) genome assembly resolves 31 chromosomes and identifies a diamide resistance mutation.</title>
        <authorList>
            <person name="Ward C.M."/>
            <person name="Perry K.D."/>
            <person name="Baker G."/>
            <person name="Powis K."/>
            <person name="Heckel D.G."/>
            <person name="Baxter S.W."/>
        </authorList>
    </citation>
    <scope>NUCLEOTIDE SEQUENCE [LARGE SCALE GENOMIC DNA]</scope>
    <source>
        <strain evidence="9 10">LV</strain>
        <tissue evidence="9">Single pupa</tissue>
    </source>
</reference>
<evidence type="ECO:0000313" key="10">
    <source>
        <dbReference type="Proteomes" id="UP000823941"/>
    </source>
</evidence>
<proteinExistence type="inferred from homology"/>
<evidence type="ECO:0000256" key="2">
    <source>
        <dbReference type="ARBA" id="ARBA00022670"/>
    </source>
</evidence>
<evidence type="ECO:0000256" key="4">
    <source>
        <dbReference type="ARBA" id="ARBA00022825"/>
    </source>
</evidence>
<evidence type="ECO:0000313" key="9">
    <source>
        <dbReference type="EMBL" id="KAG7302391.1"/>
    </source>
</evidence>
<keyword evidence="7" id="KW-0732">Signal</keyword>
<sequence length="516" mass="54999">MSFKYGFLLIALLSGCLATPSLKAQDLSIFFEHVDTSATNRIVGGTTAEEGSAPHMVALSVGSIIRSLSCGGSLITTQTILTAAHCIEGAWGFGSLVSSYRATVGTNVWNQGGASYAIARNVTHPHYLGSTIKNDIGLLMTSTEVRMSDTVKPIPLSFGFVEGGIETRATGWGRIRAGGPISNTLLELTLTTITGEECVEKVAQASVDLDIRAPDIEPHLELCVFHSENHGMCNGDSGSALVRTDIGGQVGVVSWGFPCALGAPDMFTRVGAFRDFIEKHAPSLDAQDLSIFFDHVDTSASANRIMGGTPAEEGSAAYMVALTGGDNVRAYSSYRAIVGTDYWNVGGDSYELERNVTHPHYLRSTIKNDISLLITTTEIRLSETVKVVPLSFGHVGAGIETRATGWGMIRPYGPLSSRLLELTLTTIDGEECKEKVAQASVDFDIPAPAIEPHLELCVFHSLNRGLCSGDSGSPLVRTDIGGQVGIVSWGFPCARGAPDMFARISAFRDFIEKNAI</sequence>
<dbReference type="Gene3D" id="2.40.10.10">
    <property type="entry name" value="Trypsin-like serine proteases"/>
    <property type="match status" value="3"/>
</dbReference>
<dbReference type="InterPro" id="IPR018114">
    <property type="entry name" value="TRYPSIN_HIS"/>
</dbReference>
<dbReference type="CDD" id="cd00190">
    <property type="entry name" value="Tryp_SPc"/>
    <property type="match status" value="2"/>
</dbReference>
<keyword evidence="3 6" id="KW-0378">Hydrolase</keyword>
<dbReference type="PROSITE" id="PS00135">
    <property type="entry name" value="TRYPSIN_SER"/>
    <property type="match status" value="1"/>
</dbReference>
<keyword evidence="2 6" id="KW-0645">Protease</keyword>
<evidence type="ECO:0000259" key="8">
    <source>
        <dbReference type="PROSITE" id="PS50240"/>
    </source>
</evidence>
<comment type="caution">
    <text evidence="9">The sequence shown here is derived from an EMBL/GenBank/DDBJ whole genome shotgun (WGS) entry which is preliminary data.</text>
</comment>
<dbReference type="PROSITE" id="PS51257">
    <property type="entry name" value="PROKAR_LIPOPROTEIN"/>
    <property type="match status" value="1"/>
</dbReference>
<dbReference type="InterPro" id="IPR033116">
    <property type="entry name" value="TRYPSIN_SER"/>
</dbReference>
<evidence type="ECO:0000256" key="5">
    <source>
        <dbReference type="ARBA" id="ARBA00023157"/>
    </source>
</evidence>
<dbReference type="InterPro" id="IPR001254">
    <property type="entry name" value="Trypsin_dom"/>
</dbReference>
<comment type="similarity">
    <text evidence="1">Belongs to the peptidase S1 family.</text>
</comment>
<keyword evidence="10" id="KW-1185">Reference proteome</keyword>